<dbReference type="NCBIfam" id="TIGR03885">
    <property type="entry name" value="flavin_revert"/>
    <property type="match status" value="1"/>
</dbReference>
<evidence type="ECO:0000313" key="4">
    <source>
        <dbReference type="Proteomes" id="UP000429484"/>
    </source>
</evidence>
<comment type="caution">
    <text evidence="3">The sequence shown here is derived from an EMBL/GenBank/DDBJ whole genome shotgun (WGS) entry which is preliminary data.</text>
</comment>
<protein>
    <submittedName>
        <fullName evidence="3">TIGR03885 family FMN-dependent LLM class oxidoreductase</fullName>
        <ecNumber evidence="3">1.-.-.-</ecNumber>
    </submittedName>
</protein>
<dbReference type="CDD" id="cd01097">
    <property type="entry name" value="Tetrahydromethanopterin_reductase"/>
    <property type="match status" value="1"/>
</dbReference>
<evidence type="ECO:0000259" key="2">
    <source>
        <dbReference type="Pfam" id="PF00296"/>
    </source>
</evidence>
<dbReference type="InterPro" id="IPR011251">
    <property type="entry name" value="Luciferase-like_dom"/>
</dbReference>
<organism evidence="3 4">
    <name type="scientific">Rhizobium meliloti</name>
    <name type="common">Ensifer meliloti</name>
    <name type="synonym">Sinorhizobium meliloti</name>
    <dbReference type="NCBI Taxonomy" id="382"/>
    <lineage>
        <taxon>Bacteria</taxon>
        <taxon>Pseudomonadati</taxon>
        <taxon>Pseudomonadota</taxon>
        <taxon>Alphaproteobacteria</taxon>
        <taxon>Hyphomicrobiales</taxon>
        <taxon>Rhizobiaceae</taxon>
        <taxon>Sinorhizobium/Ensifer group</taxon>
        <taxon>Sinorhizobium</taxon>
    </lineage>
</organism>
<dbReference type="SMR" id="A0AAW9TUC8"/>
<dbReference type="PANTHER" id="PTHR43244:SF1">
    <property type="entry name" value="5,10-METHYLENETETRAHYDROMETHANOPTERIN REDUCTASE"/>
    <property type="match status" value="1"/>
</dbReference>
<dbReference type="GO" id="GO:0016705">
    <property type="term" value="F:oxidoreductase activity, acting on paired donors, with incorporation or reduction of molecular oxygen"/>
    <property type="evidence" value="ECO:0007669"/>
    <property type="project" value="InterPro"/>
</dbReference>
<dbReference type="InterPro" id="IPR036661">
    <property type="entry name" value="Luciferase-like_sf"/>
</dbReference>
<evidence type="ECO:0000256" key="1">
    <source>
        <dbReference type="ARBA" id="ARBA00023002"/>
    </source>
</evidence>
<dbReference type="PANTHER" id="PTHR43244">
    <property type="match status" value="1"/>
</dbReference>
<evidence type="ECO:0000313" key="3">
    <source>
        <dbReference type="EMBL" id="MQW35493.1"/>
    </source>
</evidence>
<dbReference type="Pfam" id="PF00296">
    <property type="entry name" value="Bac_luciferase"/>
    <property type="match status" value="1"/>
</dbReference>
<dbReference type="RefSeq" id="WP_010975020.1">
    <property type="nucleotide sequence ID" value="NZ_CP021795.1"/>
</dbReference>
<dbReference type="InterPro" id="IPR050564">
    <property type="entry name" value="F420-G6PD/mer"/>
</dbReference>
<dbReference type="Proteomes" id="UP000429484">
    <property type="component" value="Unassembled WGS sequence"/>
</dbReference>
<keyword evidence="1 3" id="KW-0560">Oxidoreductase</keyword>
<dbReference type="NCBIfam" id="TIGR03557">
    <property type="entry name" value="F420_G6P_family"/>
    <property type="match status" value="1"/>
</dbReference>
<dbReference type="AlphaFoldDB" id="A0AAW9TUC8"/>
<gene>
    <name evidence="3" type="ORF">GHK53_22665</name>
</gene>
<dbReference type="EMBL" id="WISR01000184">
    <property type="protein sequence ID" value="MQW35493.1"/>
    <property type="molecule type" value="Genomic_DNA"/>
</dbReference>
<dbReference type="InterPro" id="IPR019945">
    <property type="entry name" value="F420_G6P_DH-rel"/>
</dbReference>
<dbReference type="Gene3D" id="3.20.20.30">
    <property type="entry name" value="Luciferase-like domain"/>
    <property type="match status" value="1"/>
</dbReference>
<dbReference type="EC" id="1.-.-.-" evidence="3"/>
<accession>A0AAW9TUC8</accession>
<proteinExistence type="predicted"/>
<feature type="domain" description="Luciferase-like" evidence="2">
    <location>
        <begin position="9"/>
        <end position="294"/>
    </location>
</feature>
<reference evidence="3 4" key="1">
    <citation type="journal article" date="2013" name="Genome Biol.">
        <title>Comparative genomics of the core and accessory genomes of 48 Sinorhizobium strains comprising five genospecies.</title>
        <authorList>
            <person name="Sugawara M."/>
            <person name="Epstein B."/>
            <person name="Badgley B.D."/>
            <person name="Unno T."/>
            <person name="Xu L."/>
            <person name="Reese J."/>
            <person name="Gyaneshwar P."/>
            <person name="Denny R."/>
            <person name="Mudge J."/>
            <person name="Bharti A.K."/>
            <person name="Farmer A.D."/>
            <person name="May G.D."/>
            <person name="Woodward J.E."/>
            <person name="Medigue C."/>
            <person name="Vallenet D."/>
            <person name="Lajus A."/>
            <person name="Rouy Z."/>
            <person name="Martinez-Vaz B."/>
            <person name="Tiffin P."/>
            <person name="Young N.D."/>
            <person name="Sadowsky M.J."/>
        </authorList>
    </citation>
    <scope>NUCLEOTIDE SEQUENCE [LARGE SCALE GENOMIC DNA]</scope>
    <source>
        <strain evidence="3 4">N6B1</strain>
    </source>
</reference>
<dbReference type="SUPFAM" id="SSF51679">
    <property type="entry name" value="Bacterial luciferase-like"/>
    <property type="match status" value="1"/>
</dbReference>
<sequence length="328" mass="35814">MASIGYHASHEQFTPLDLLNWARAAEEAGFDCTMSSDHLAPWSERQGQSGFAWAWLGAALQATERKFGLVTVPCGWRYHPVITAQAAATLAQMFPRRLAWLALGTGEALNEHVVGGAWPGKAERNGRLREAVDVIRELFAGRTVTRDAPIAVSEARLYTLPETPPALIAAALTPETAEGAGEWADGLITVNQSPEKLAAIAQAFKRGGGDGKPLCLQVHVSYARSDEEARRNAFDQWRSNALSAFQSETLRTPGDIETATSGVRPEDLDAYVRISSDPGRHLAWIEEDIAAGFDEIYLHNVGRNQLEFIDVFGRTVLPRVRASRPATE</sequence>
<name>A0AAW9TUC8_RHIML</name>
<dbReference type="InterPro" id="IPR023907">
    <property type="entry name" value="Non-F420_Flavin_OxRdtase"/>
</dbReference>